<dbReference type="Gene3D" id="2.60.40.10">
    <property type="entry name" value="Immunoglobulins"/>
    <property type="match status" value="1"/>
</dbReference>
<evidence type="ECO:0000313" key="1">
    <source>
        <dbReference type="Ensembl" id="ENSCPVP00000025045.1"/>
    </source>
</evidence>
<dbReference type="InterPro" id="IPR013783">
    <property type="entry name" value="Ig-like_fold"/>
</dbReference>
<reference evidence="1" key="2">
    <citation type="submission" date="2025-09" db="UniProtKB">
        <authorList>
            <consortium name="Ensembl"/>
        </authorList>
    </citation>
    <scope>IDENTIFICATION</scope>
</reference>
<proteinExistence type="predicted"/>
<keyword evidence="2" id="KW-1185">Reference proteome</keyword>
<organism evidence="1 2">
    <name type="scientific">Geospiza parvula</name>
    <name type="common">Small tree-finch</name>
    <name type="synonym">Camarhynchus parvulus</name>
    <dbReference type="NCBI Taxonomy" id="87175"/>
    <lineage>
        <taxon>Eukaryota</taxon>
        <taxon>Metazoa</taxon>
        <taxon>Chordata</taxon>
        <taxon>Craniata</taxon>
        <taxon>Vertebrata</taxon>
        <taxon>Euteleostomi</taxon>
        <taxon>Archelosauria</taxon>
        <taxon>Archosauria</taxon>
        <taxon>Dinosauria</taxon>
        <taxon>Saurischia</taxon>
        <taxon>Theropoda</taxon>
        <taxon>Coelurosauria</taxon>
        <taxon>Aves</taxon>
        <taxon>Neognathae</taxon>
        <taxon>Neoaves</taxon>
        <taxon>Telluraves</taxon>
        <taxon>Australaves</taxon>
        <taxon>Passeriformes</taxon>
        <taxon>Thraupidae</taxon>
        <taxon>Camarhynchus</taxon>
    </lineage>
</organism>
<dbReference type="SUPFAM" id="SSF48726">
    <property type="entry name" value="Immunoglobulin"/>
    <property type="match status" value="1"/>
</dbReference>
<dbReference type="AlphaFoldDB" id="A0A8U8BB96"/>
<sequence>MNIGVHHPSPAAPASPPGGSRPFFLLATPALRPWTNQVSRPCVPSPRGSLRLLCRGSGFSFGSYAMYWVRQRPGQGLEWLAEISSSGAYTFYAPCGSGVWGHLGTRQWRVVAAATTSADTGDEFQPLPRSLADPDHGKTAKIEHGRSPIPKPSLVLPQIPFVWPQISNRGFPCAEAP</sequence>
<protein>
    <submittedName>
        <fullName evidence="1">Uncharacterized protein</fullName>
    </submittedName>
</protein>
<accession>A0A8U8BB96</accession>
<dbReference type="Ensembl" id="ENSCPVT00000027283.1">
    <property type="protein sequence ID" value="ENSCPVP00000025045.1"/>
    <property type="gene ID" value="ENSCPVG00000017445.1"/>
</dbReference>
<reference evidence="1" key="1">
    <citation type="submission" date="2025-08" db="UniProtKB">
        <authorList>
            <consortium name="Ensembl"/>
        </authorList>
    </citation>
    <scope>IDENTIFICATION</scope>
</reference>
<dbReference type="Proteomes" id="UP000694382">
    <property type="component" value="Unassembled WGS sequence"/>
</dbReference>
<dbReference type="InterPro" id="IPR036179">
    <property type="entry name" value="Ig-like_dom_sf"/>
</dbReference>
<evidence type="ECO:0000313" key="2">
    <source>
        <dbReference type="Proteomes" id="UP000694382"/>
    </source>
</evidence>
<name>A0A8U8BB96_GEOPR</name>
<dbReference type="PANTHER" id="PTHR23266">
    <property type="entry name" value="IMMUNOGLOBULIN HEAVY CHAIN"/>
    <property type="match status" value="1"/>
</dbReference>
<dbReference type="InterPro" id="IPR050199">
    <property type="entry name" value="IgHV"/>
</dbReference>